<protein>
    <recommendedName>
        <fullName evidence="4">Serpentine receptor class gamma</fullName>
    </recommendedName>
</protein>
<keyword evidence="1" id="KW-1133">Transmembrane helix</keyword>
<evidence type="ECO:0008006" key="4">
    <source>
        <dbReference type="Google" id="ProtNLM"/>
    </source>
</evidence>
<evidence type="ECO:0000313" key="3">
    <source>
        <dbReference type="Proteomes" id="UP001057375"/>
    </source>
</evidence>
<comment type="caution">
    <text evidence="2">The sequence shown here is derived from an EMBL/GenBank/DDBJ whole genome shotgun (WGS) entry which is preliminary data.</text>
</comment>
<reference evidence="2" key="1">
    <citation type="submission" date="2022-03" db="EMBL/GenBank/DDBJ databases">
        <title>Draft genome sequence of Aduncisulcus paluster, a free-living microaerophilic Fornicata.</title>
        <authorList>
            <person name="Yuyama I."/>
            <person name="Kume K."/>
            <person name="Tamura T."/>
            <person name="Inagaki Y."/>
            <person name="Hashimoto T."/>
        </authorList>
    </citation>
    <scope>NUCLEOTIDE SEQUENCE</scope>
    <source>
        <strain evidence="2">NY0171</strain>
    </source>
</reference>
<dbReference type="EMBL" id="BQXS01011343">
    <property type="protein sequence ID" value="GKT36953.1"/>
    <property type="molecule type" value="Genomic_DNA"/>
</dbReference>
<sequence length="336" mass="37517">MTDSDDHPLTNTAMILTPVSIVLSIVVLSIVISVFRKIRKRAISLNIYNDSSASLLIERFIFFLYVTLILIPITTILERGTSYFSLAAKKGETDDETYDNQLHLFYVLTIPFSGINECAVQLMLIILLFLTALMSNSYTTLLNYGKGESKSRNSAKIAKNACFCVTLVSALVLLVNFVLEIVCIIEYNDSFPREAYNTIVVFMPAILDFALAFGFFCLLIDCAIKQIKMSRIMKEMGEKPTNRMTVLILIGTLNLIVFLINAIVLITGGTIDDPDSGSDSDDGIPPFVFVFSEDVLLLLVVLLNCFTFQKKTSQKKLSRKTPQMKKNLIKSHGEIV</sequence>
<evidence type="ECO:0000256" key="1">
    <source>
        <dbReference type="SAM" id="Phobius"/>
    </source>
</evidence>
<dbReference type="Proteomes" id="UP001057375">
    <property type="component" value="Unassembled WGS sequence"/>
</dbReference>
<feature type="transmembrane region" description="Helical" evidence="1">
    <location>
        <begin position="245"/>
        <end position="267"/>
    </location>
</feature>
<feature type="transmembrane region" description="Helical" evidence="1">
    <location>
        <begin position="162"/>
        <end position="187"/>
    </location>
</feature>
<accession>A0ABQ5KWX8</accession>
<feature type="transmembrane region" description="Helical" evidence="1">
    <location>
        <begin position="12"/>
        <end position="35"/>
    </location>
</feature>
<feature type="transmembrane region" description="Helical" evidence="1">
    <location>
        <begin position="56"/>
        <end position="77"/>
    </location>
</feature>
<organism evidence="2 3">
    <name type="scientific">Aduncisulcus paluster</name>
    <dbReference type="NCBI Taxonomy" id="2918883"/>
    <lineage>
        <taxon>Eukaryota</taxon>
        <taxon>Metamonada</taxon>
        <taxon>Carpediemonas-like organisms</taxon>
        <taxon>Aduncisulcus</taxon>
    </lineage>
</organism>
<proteinExistence type="predicted"/>
<feature type="transmembrane region" description="Helical" evidence="1">
    <location>
        <begin position="199"/>
        <end position="224"/>
    </location>
</feature>
<keyword evidence="1" id="KW-0812">Transmembrane</keyword>
<feature type="transmembrane region" description="Helical" evidence="1">
    <location>
        <begin position="287"/>
        <end position="308"/>
    </location>
</feature>
<evidence type="ECO:0000313" key="2">
    <source>
        <dbReference type="EMBL" id="GKT36953.1"/>
    </source>
</evidence>
<feature type="transmembrane region" description="Helical" evidence="1">
    <location>
        <begin position="119"/>
        <end position="141"/>
    </location>
</feature>
<keyword evidence="3" id="KW-1185">Reference proteome</keyword>
<gene>
    <name evidence="2" type="ORF">ADUPG1_009827</name>
</gene>
<keyword evidence="1" id="KW-0472">Membrane</keyword>
<name>A0ABQ5KWX8_9EUKA</name>